<proteinExistence type="predicted"/>
<protein>
    <submittedName>
        <fullName evidence="2">Protein SPP41</fullName>
    </submittedName>
</protein>
<organism evidence="2">
    <name type="scientific">Anthurium amnicola</name>
    <dbReference type="NCBI Taxonomy" id="1678845"/>
    <lineage>
        <taxon>Eukaryota</taxon>
        <taxon>Viridiplantae</taxon>
        <taxon>Streptophyta</taxon>
        <taxon>Embryophyta</taxon>
        <taxon>Tracheophyta</taxon>
        <taxon>Spermatophyta</taxon>
        <taxon>Magnoliopsida</taxon>
        <taxon>Liliopsida</taxon>
        <taxon>Araceae</taxon>
        <taxon>Pothoideae</taxon>
        <taxon>Potheae</taxon>
        <taxon>Anthurium</taxon>
    </lineage>
</organism>
<evidence type="ECO:0000313" key="2">
    <source>
        <dbReference type="EMBL" id="JAT41167.1"/>
    </source>
</evidence>
<feature type="compositionally biased region" description="Low complexity" evidence="1">
    <location>
        <begin position="86"/>
        <end position="95"/>
    </location>
</feature>
<dbReference type="AlphaFoldDB" id="A0A1D1XFK0"/>
<accession>A0A1D1XFK0</accession>
<feature type="region of interest" description="Disordered" evidence="1">
    <location>
        <begin position="38"/>
        <end position="147"/>
    </location>
</feature>
<feature type="non-terminal residue" evidence="2">
    <location>
        <position position="1"/>
    </location>
</feature>
<feature type="compositionally biased region" description="Polar residues" evidence="1">
    <location>
        <begin position="39"/>
        <end position="62"/>
    </location>
</feature>
<sequence>SSSSTTTTITFWFSLREHSMDPTSGMCGGTKPRIPSITCGASTSDAKLNYGTSLSSNRATQTLHSHHPHLHPPLEKPNFQPPSFLPPSWRRAGPSRSRRRRPTSASATRTSRARTASTDPAATAAASRRPATLRSRGRSASPPTTHT</sequence>
<dbReference type="EMBL" id="GDJX01026769">
    <property type="protein sequence ID" value="JAT41167.1"/>
    <property type="molecule type" value="Transcribed_RNA"/>
</dbReference>
<evidence type="ECO:0000256" key="1">
    <source>
        <dbReference type="SAM" id="MobiDB-lite"/>
    </source>
</evidence>
<reference evidence="2" key="1">
    <citation type="submission" date="2015-07" db="EMBL/GenBank/DDBJ databases">
        <title>Transcriptome Assembly of Anthurium amnicola.</title>
        <authorList>
            <person name="Suzuki J."/>
        </authorList>
    </citation>
    <scope>NUCLEOTIDE SEQUENCE</scope>
</reference>
<name>A0A1D1XFK0_9ARAE</name>
<gene>
    <name evidence="2" type="primary">SPP41</name>
    <name evidence="2" type="ORF">g.160614</name>
</gene>
<feature type="compositionally biased region" description="Low complexity" evidence="1">
    <location>
        <begin position="103"/>
        <end position="134"/>
    </location>
</feature>